<evidence type="ECO:0000313" key="5">
    <source>
        <dbReference type="EMBL" id="MDQ0166509.1"/>
    </source>
</evidence>
<evidence type="ECO:0000256" key="2">
    <source>
        <dbReference type="ARBA" id="ARBA00022801"/>
    </source>
</evidence>
<dbReference type="Gene3D" id="3.40.800.10">
    <property type="entry name" value="Ureohydrolase domain"/>
    <property type="match status" value="1"/>
</dbReference>
<gene>
    <name evidence="5" type="ORF">J2S11_002413</name>
</gene>
<dbReference type="CDD" id="cd09999">
    <property type="entry name" value="Arginase-like_1"/>
    <property type="match status" value="1"/>
</dbReference>
<dbReference type="PROSITE" id="PS51409">
    <property type="entry name" value="ARGINASE_2"/>
    <property type="match status" value="1"/>
</dbReference>
<dbReference type="Proteomes" id="UP001235840">
    <property type="component" value="Unassembled WGS sequence"/>
</dbReference>
<dbReference type="EMBL" id="JAUSTY010000009">
    <property type="protein sequence ID" value="MDQ0166509.1"/>
    <property type="molecule type" value="Genomic_DNA"/>
</dbReference>
<protein>
    <submittedName>
        <fullName evidence="5">Arginase</fullName>
        <ecNumber evidence="5">3.5.3.1</ecNumber>
    </submittedName>
</protein>
<name>A0ABT9VZT9_9BACI</name>
<dbReference type="Pfam" id="PF00491">
    <property type="entry name" value="Arginase"/>
    <property type="match status" value="1"/>
</dbReference>
<dbReference type="InterPro" id="IPR006035">
    <property type="entry name" value="Ureohydrolase"/>
</dbReference>
<dbReference type="RefSeq" id="WP_307394775.1">
    <property type="nucleotide sequence ID" value="NZ_BAAADK010000045.1"/>
</dbReference>
<proteinExistence type="inferred from homology"/>
<keyword evidence="1" id="KW-0479">Metal-binding</keyword>
<keyword evidence="6" id="KW-1185">Reference proteome</keyword>
<evidence type="ECO:0000313" key="6">
    <source>
        <dbReference type="Proteomes" id="UP001235840"/>
    </source>
</evidence>
<dbReference type="EC" id="3.5.3.1" evidence="5"/>
<dbReference type="SUPFAM" id="SSF52768">
    <property type="entry name" value="Arginase/deacetylase"/>
    <property type="match status" value="1"/>
</dbReference>
<comment type="similarity">
    <text evidence="4">Belongs to the arginase family.</text>
</comment>
<keyword evidence="3" id="KW-0464">Manganese</keyword>
<evidence type="ECO:0000256" key="1">
    <source>
        <dbReference type="ARBA" id="ARBA00022723"/>
    </source>
</evidence>
<dbReference type="PANTHER" id="PTHR43782">
    <property type="entry name" value="ARGINASE"/>
    <property type="match status" value="1"/>
</dbReference>
<dbReference type="InterPro" id="IPR023696">
    <property type="entry name" value="Ureohydrolase_dom_sf"/>
</dbReference>
<organism evidence="5 6">
    <name type="scientific">Caldalkalibacillus horti</name>
    <dbReference type="NCBI Taxonomy" id="77523"/>
    <lineage>
        <taxon>Bacteria</taxon>
        <taxon>Bacillati</taxon>
        <taxon>Bacillota</taxon>
        <taxon>Bacilli</taxon>
        <taxon>Bacillales</taxon>
        <taxon>Bacillaceae</taxon>
        <taxon>Caldalkalibacillus</taxon>
    </lineage>
</organism>
<dbReference type="PANTHER" id="PTHR43782:SF3">
    <property type="entry name" value="ARGINASE"/>
    <property type="match status" value="1"/>
</dbReference>
<evidence type="ECO:0000256" key="4">
    <source>
        <dbReference type="PROSITE-ProRule" id="PRU00742"/>
    </source>
</evidence>
<dbReference type="GO" id="GO:0004053">
    <property type="term" value="F:arginase activity"/>
    <property type="evidence" value="ECO:0007669"/>
    <property type="project" value="UniProtKB-EC"/>
</dbReference>
<accession>A0ABT9VZT9</accession>
<keyword evidence="2 5" id="KW-0378">Hydrolase</keyword>
<sequence length="299" mass="32855">MKRDIQIIHAPTNIGLSRHPDGRERGCGKLPEALEKVGLHTTLGAQVFKRFEPPIYPKERTFNDGALNALQVAGFSRELADVVESVLDQGSFPLVLGGDCSVLVGSALALKRNGHFGLLYLDAHHDYYHKGNRDEAVVGGMNLAIVTGKGTEILTNLGNQKPYFKPEHVFSFGIRQADEDQDIFEEVRESGITLQGTDHTIKNGAESTAALLKGFIQKTAAVDGFWIHLDADILDASIMSCVDCPEPEGLQWEELKVILKEVFSTNRIIGMNVTILDPELDPKFEVVKAFSNMLTDVLS</sequence>
<reference evidence="5 6" key="1">
    <citation type="submission" date="2023-07" db="EMBL/GenBank/DDBJ databases">
        <title>Genomic Encyclopedia of Type Strains, Phase IV (KMG-IV): sequencing the most valuable type-strain genomes for metagenomic binning, comparative biology and taxonomic classification.</title>
        <authorList>
            <person name="Goeker M."/>
        </authorList>
    </citation>
    <scope>NUCLEOTIDE SEQUENCE [LARGE SCALE GENOMIC DNA]</scope>
    <source>
        <strain evidence="5 6">DSM 12751</strain>
    </source>
</reference>
<comment type="caution">
    <text evidence="5">The sequence shown here is derived from an EMBL/GenBank/DDBJ whole genome shotgun (WGS) entry which is preliminary data.</text>
</comment>
<evidence type="ECO:0000256" key="3">
    <source>
        <dbReference type="ARBA" id="ARBA00023211"/>
    </source>
</evidence>